<evidence type="ECO:0000256" key="3">
    <source>
        <dbReference type="ARBA" id="ARBA00023163"/>
    </source>
</evidence>
<gene>
    <name evidence="6" type="ORF">ACFY05_09695</name>
</gene>
<keyword evidence="7" id="KW-1185">Reference proteome</keyword>
<evidence type="ECO:0000256" key="4">
    <source>
        <dbReference type="SAM" id="MobiDB-lite"/>
    </source>
</evidence>
<evidence type="ECO:0000313" key="7">
    <source>
        <dbReference type="Proteomes" id="UP001602119"/>
    </source>
</evidence>
<dbReference type="InterPro" id="IPR000835">
    <property type="entry name" value="HTH_MarR-typ"/>
</dbReference>
<keyword evidence="3" id="KW-0804">Transcription</keyword>
<comment type="caution">
    <text evidence="6">The sequence shown here is derived from an EMBL/GenBank/DDBJ whole genome shotgun (WGS) entry which is preliminary data.</text>
</comment>
<feature type="region of interest" description="Disordered" evidence="4">
    <location>
        <begin position="1"/>
        <end position="22"/>
    </location>
</feature>
<dbReference type="Pfam" id="PF01047">
    <property type="entry name" value="MarR"/>
    <property type="match status" value="1"/>
</dbReference>
<dbReference type="PRINTS" id="PR00598">
    <property type="entry name" value="HTHMARR"/>
</dbReference>
<dbReference type="InterPro" id="IPR023187">
    <property type="entry name" value="Tscrpt_reg_MarR-type_CS"/>
</dbReference>
<evidence type="ECO:0000256" key="2">
    <source>
        <dbReference type="ARBA" id="ARBA00023125"/>
    </source>
</evidence>
<organism evidence="6 7">
    <name type="scientific">Microtetraspora fusca</name>
    <dbReference type="NCBI Taxonomy" id="1997"/>
    <lineage>
        <taxon>Bacteria</taxon>
        <taxon>Bacillati</taxon>
        <taxon>Actinomycetota</taxon>
        <taxon>Actinomycetes</taxon>
        <taxon>Streptosporangiales</taxon>
        <taxon>Streptosporangiaceae</taxon>
        <taxon>Microtetraspora</taxon>
    </lineage>
</organism>
<keyword evidence="1" id="KW-0805">Transcription regulation</keyword>
<name>A0ABW6V3F2_MICFU</name>
<dbReference type="PANTHER" id="PTHR42756:SF1">
    <property type="entry name" value="TRANSCRIPTIONAL REPRESSOR OF EMRAB OPERON"/>
    <property type="match status" value="1"/>
</dbReference>
<evidence type="ECO:0000313" key="6">
    <source>
        <dbReference type="EMBL" id="MFF4773117.1"/>
    </source>
</evidence>
<dbReference type="Proteomes" id="UP001602119">
    <property type="component" value="Unassembled WGS sequence"/>
</dbReference>
<dbReference type="PROSITE" id="PS50995">
    <property type="entry name" value="HTH_MARR_2"/>
    <property type="match status" value="1"/>
</dbReference>
<dbReference type="Gene3D" id="1.10.10.10">
    <property type="entry name" value="Winged helix-like DNA-binding domain superfamily/Winged helix DNA-binding domain"/>
    <property type="match status" value="1"/>
</dbReference>
<dbReference type="RefSeq" id="WP_066933493.1">
    <property type="nucleotide sequence ID" value="NZ_BBYK01000038.1"/>
</dbReference>
<reference evidence="6 7" key="1">
    <citation type="submission" date="2024-10" db="EMBL/GenBank/DDBJ databases">
        <title>The Natural Products Discovery Center: Release of the First 8490 Sequenced Strains for Exploring Actinobacteria Biosynthetic Diversity.</title>
        <authorList>
            <person name="Kalkreuter E."/>
            <person name="Kautsar S.A."/>
            <person name="Yang D."/>
            <person name="Bader C.D."/>
            <person name="Teijaro C.N."/>
            <person name="Fluegel L."/>
            <person name="Davis C.M."/>
            <person name="Simpson J.R."/>
            <person name="Lauterbach L."/>
            <person name="Steele A.D."/>
            <person name="Gui C."/>
            <person name="Meng S."/>
            <person name="Li G."/>
            <person name="Viehrig K."/>
            <person name="Ye F."/>
            <person name="Su P."/>
            <person name="Kiefer A.F."/>
            <person name="Nichols A."/>
            <person name="Cepeda A.J."/>
            <person name="Yan W."/>
            <person name="Fan B."/>
            <person name="Jiang Y."/>
            <person name="Adhikari A."/>
            <person name="Zheng C.-J."/>
            <person name="Schuster L."/>
            <person name="Cowan T.M."/>
            <person name="Smanski M.J."/>
            <person name="Chevrette M.G."/>
            <person name="De Carvalho L.P.S."/>
            <person name="Shen B."/>
        </authorList>
    </citation>
    <scope>NUCLEOTIDE SEQUENCE [LARGE SCALE GENOMIC DNA]</scope>
    <source>
        <strain evidence="6 7">NPDC001281</strain>
    </source>
</reference>
<evidence type="ECO:0000259" key="5">
    <source>
        <dbReference type="PROSITE" id="PS50995"/>
    </source>
</evidence>
<dbReference type="EMBL" id="JBIAXI010000005">
    <property type="protein sequence ID" value="MFF4773117.1"/>
    <property type="molecule type" value="Genomic_DNA"/>
</dbReference>
<dbReference type="PROSITE" id="PS01117">
    <property type="entry name" value="HTH_MARR_1"/>
    <property type="match status" value="1"/>
</dbReference>
<keyword evidence="2" id="KW-0238">DNA-binding</keyword>
<dbReference type="PANTHER" id="PTHR42756">
    <property type="entry name" value="TRANSCRIPTIONAL REGULATOR, MARR"/>
    <property type="match status" value="1"/>
</dbReference>
<dbReference type="SMART" id="SM00347">
    <property type="entry name" value="HTH_MARR"/>
    <property type="match status" value="1"/>
</dbReference>
<accession>A0ABW6V3F2</accession>
<dbReference type="InterPro" id="IPR036390">
    <property type="entry name" value="WH_DNA-bd_sf"/>
</dbReference>
<evidence type="ECO:0000256" key="1">
    <source>
        <dbReference type="ARBA" id="ARBA00023015"/>
    </source>
</evidence>
<proteinExistence type="predicted"/>
<protein>
    <submittedName>
        <fullName evidence="6">MarR family winged helix-turn-helix transcriptional regulator</fullName>
    </submittedName>
</protein>
<dbReference type="InterPro" id="IPR036388">
    <property type="entry name" value="WH-like_DNA-bd_sf"/>
</dbReference>
<dbReference type="SUPFAM" id="SSF46785">
    <property type="entry name" value="Winged helix' DNA-binding domain"/>
    <property type="match status" value="1"/>
</dbReference>
<sequence length="167" mass="17904">MAESVTYEATRRPGSPPVAEDHDGLSCRMAKAALGHRVLLAGLLAEIDLYPGQDRVLLALWEHGPQSQNKLAALLGIDVSTMTRSLQRLERSGFISRCPSPANRRISVVSTTPKGDALRPEVMRVLGEVHGRMVEGLTAEEVATLCALLDVVRDNLCGDATCDVGAC</sequence>
<feature type="domain" description="HTH marR-type" evidence="5">
    <location>
        <begin position="22"/>
        <end position="154"/>
    </location>
</feature>